<dbReference type="RefSeq" id="WP_345823111.1">
    <property type="nucleotide sequence ID" value="NZ_JBDIML010000001.1"/>
</dbReference>
<evidence type="ECO:0000256" key="1">
    <source>
        <dbReference type="ARBA" id="ARBA00022670"/>
    </source>
</evidence>
<dbReference type="Gene3D" id="1.20.140.70">
    <property type="entry name" value="Oligopeptidase f, N-terminal domain"/>
    <property type="match status" value="1"/>
</dbReference>
<sequence>MGERKYQQVWKLDSKGSYNEKLTKLVKQLEDKLHHFTTPRILEDAIHITELLTSIAEVRVHLSQTSSIVSCLMAQNSNDQTAVALKGEVLSINARFDSCLQRFIIMLADTNESTWKKIIDSELLRNYRFILNEWKENRLEIFDNEQIITNFMADGYHAWGDFYHALIGKIIVNIGVEGKENKLSVGQAINLRSHPNEDVRRDSFFKLEGIWEENEEVFAKVLNHISGYRLQDYHNRGVDDVLAVPLIRNRLKKETLRAMWKVVDQSKQPFIDYLNQKAIMIGGKKLHAYNFWAPLSRVNHQIEYRDAVEFILKQFSTFGDEMESFSRQAFEKGWIEAEDRSNKSTVAFCAGFPVSEESRVFMTYGGSITNVLTLAHELGHAFHNYAMKGVDGINRQYPMCIAETASTFSEMIILDAAKSKAKSDEEKLFFLDEKLKRSVMNFMNMHVRFLFEKKFYEERKTGIVPSERLNELMEEALNKGYEGSLASVSVHSWVWTPHFYLTKVPFYNFPYTFGYLFALCLYAKSKEVGKEFEMSYLELLRDSGSMTMEALVRKHLNEDITKEDFWEKGIKLCLEDVEEFIMLSHKLTK</sequence>
<evidence type="ECO:0000313" key="9">
    <source>
        <dbReference type="Proteomes" id="UP001444625"/>
    </source>
</evidence>
<dbReference type="Gene3D" id="1.10.1370.20">
    <property type="entry name" value="Oligoendopeptidase f, C-terminal domain"/>
    <property type="match status" value="1"/>
</dbReference>
<keyword evidence="9" id="KW-1185">Reference proteome</keyword>
<evidence type="ECO:0000313" key="8">
    <source>
        <dbReference type="EMBL" id="MEN2765635.1"/>
    </source>
</evidence>
<dbReference type="GO" id="GO:0016787">
    <property type="term" value="F:hydrolase activity"/>
    <property type="evidence" value="ECO:0007669"/>
    <property type="project" value="UniProtKB-KW"/>
</dbReference>
<name>A0ABU9XBJ9_9BACI</name>
<protein>
    <submittedName>
        <fullName evidence="8">M3 family oligoendopeptidase</fullName>
        <ecNumber evidence="8">3.4.-.-</ecNumber>
    </submittedName>
</protein>
<keyword evidence="2 6" id="KW-0479">Metal-binding</keyword>
<dbReference type="EMBL" id="JBDIML010000001">
    <property type="protein sequence ID" value="MEN2765635.1"/>
    <property type="molecule type" value="Genomic_DNA"/>
</dbReference>
<evidence type="ECO:0000256" key="5">
    <source>
        <dbReference type="ARBA" id="ARBA00023049"/>
    </source>
</evidence>
<evidence type="ECO:0000259" key="7">
    <source>
        <dbReference type="Pfam" id="PF01432"/>
    </source>
</evidence>
<feature type="domain" description="Peptidase M3A/M3B catalytic" evidence="7">
    <location>
        <begin position="192"/>
        <end position="566"/>
    </location>
</feature>
<keyword evidence="1 6" id="KW-0645">Protease</keyword>
<comment type="cofactor">
    <cofactor evidence="6">
        <name>Zn(2+)</name>
        <dbReference type="ChEBI" id="CHEBI:29105"/>
    </cofactor>
    <text evidence="6">Binds 1 zinc ion.</text>
</comment>
<dbReference type="PANTHER" id="PTHR34217">
    <property type="entry name" value="METAL-DEPENDENT CARBOXYPEPTIDASE"/>
    <property type="match status" value="1"/>
</dbReference>
<evidence type="ECO:0000256" key="4">
    <source>
        <dbReference type="ARBA" id="ARBA00022833"/>
    </source>
</evidence>
<dbReference type="EC" id="3.4.-.-" evidence="8"/>
<dbReference type="Proteomes" id="UP001444625">
    <property type="component" value="Unassembled WGS sequence"/>
</dbReference>
<dbReference type="InterPro" id="IPR034006">
    <property type="entry name" value="M3B_PepF_2"/>
</dbReference>
<dbReference type="Pfam" id="PF01432">
    <property type="entry name" value="Peptidase_M3"/>
    <property type="match status" value="1"/>
</dbReference>
<keyword evidence="3 6" id="KW-0378">Hydrolase</keyword>
<dbReference type="InterPro" id="IPR001333">
    <property type="entry name" value="Peptidase_M32_Taq"/>
</dbReference>
<dbReference type="PANTHER" id="PTHR34217:SF1">
    <property type="entry name" value="CARBOXYPEPTIDASE 1"/>
    <property type="match status" value="1"/>
</dbReference>
<evidence type="ECO:0000256" key="6">
    <source>
        <dbReference type="RuleBase" id="RU003435"/>
    </source>
</evidence>
<evidence type="ECO:0000256" key="3">
    <source>
        <dbReference type="ARBA" id="ARBA00022801"/>
    </source>
</evidence>
<dbReference type="CDD" id="cd09607">
    <property type="entry name" value="M3B_PepF"/>
    <property type="match status" value="1"/>
</dbReference>
<evidence type="ECO:0000256" key="2">
    <source>
        <dbReference type="ARBA" id="ARBA00022723"/>
    </source>
</evidence>
<dbReference type="SUPFAM" id="SSF55486">
    <property type="entry name" value="Metalloproteases ('zincins'), catalytic domain"/>
    <property type="match status" value="1"/>
</dbReference>
<accession>A0ABU9XBJ9</accession>
<keyword evidence="4 6" id="KW-0862">Zinc</keyword>
<comment type="similarity">
    <text evidence="6">Belongs to the peptidase M3 family.</text>
</comment>
<keyword evidence="5 6" id="KW-0482">Metalloprotease</keyword>
<comment type="caution">
    <text evidence="8">The sequence shown here is derived from an EMBL/GenBank/DDBJ whole genome shotgun (WGS) entry which is preliminary data.</text>
</comment>
<organism evidence="8 9">
    <name type="scientific">Ornithinibacillus xuwenensis</name>
    <dbReference type="NCBI Taxonomy" id="3144668"/>
    <lineage>
        <taxon>Bacteria</taxon>
        <taxon>Bacillati</taxon>
        <taxon>Bacillota</taxon>
        <taxon>Bacilli</taxon>
        <taxon>Bacillales</taxon>
        <taxon>Bacillaceae</taxon>
        <taxon>Ornithinibacillus</taxon>
    </lineage>
</organism>
<gene>
    <name evidence="8" type="ORF">ABC228_00400</name>
</gene>
<reference evidence="8 9" key="1">
    <citation type="submission" date="2024-05" db="EMBL/GenBank/DDBJ databases">
        <authorList>
            <person name="Haq I."/>
            <person name="Ullah Z."/>
            <person name="Ahmad R."/>
            <person name="Li M."/>
            <person name="Tong Y."/>
        </authorList>
    </citation>
    <scope>NUCLEOTIDE SEQUENCE [LARGE SCALE GENOMIC DNA]</scope>
    <source>
        <strain evidence="8 9">16A2E</strain>
    </source>
</reference>
<dbReference type="InterPro" id="IPR001567">
    <property type="entry name" value="Pept_M3A_M3B_dom"/>
</dbReference>
<proteinExistence type="inferred from homology"/>
<dbReference type="InterPro" id="IPR042088">
    <property type="entry name" value="OligoPept_F_C"/>
</dbReference>